<dbReference type="AlphaFoldDB" id="A0A371P7L3"/>
<keyword evidence="1" id="KW-0472">Membrane</keyword>
<feature type="transmembrane region" description="Helical" evidence="1">
    <location>
        <begin position="123"/>
        <end position="144"/>
    </location>
</feature>
<evidence type="ECO:0000313" key="3">
    <source>
        <dbReference type="Proteomes" id="UP000261905"/>
    </source>
</evidence>
<organism evidence="2 3">
    <name type="scientific">Paenibacillus paeoniae</name>
    <dbReference type="NCBI Taxonomy" id="2292705"/>
    <lineage>
        <taxon>Bacteria</taxon>
        <taxon>Bacillati</taxon>
        <taxon>Bacillota</taxon>
        <taxon>Bacilli</taxon>
        <taxon>Bacillales</taxon>
        <taxon>Paenibacillaceae</taxon>
        <taxon>Paenibacillus</taxon>
    </lineage>
</organism>
<sequence length="153" mass="17176">MTSLYTSILFVHIIAGTICLLAGAIAMGARKRKGVHTLVGETYHAFYLIVFVTSIAMAIMKWSELYYLFFIALFSYGQALYGYLARKRKRDNWLRKHIVGMLGSYIGVITAILVTNGESITRLAGIPTLLLWFIPTLIGTPLIIQTVKRYIPV</sequence>
<dbReference type="EMBL" id="QUBQ01000004">
    <property type="protein sequence ID" value="REK71912.1"/>
    <property type="molecule type" value="Genomic_DNA"/>
</dbReference>
<name>A0A371P7L3_9BACL</name>
<feature type="transmembrane region" description="Helical" evidence="1">
    <location>
        <begin position="65"/>
        <end position="85"/>
    </location>
</feature>
<dbReference type="OrthoDB" id="2453961at2"/>
<feature type="transmembrane region" description="Helical" evidence="1">
    <location>
        <begin position="38"/>
        <end position="59"/>
    </location>
</feature>
<dbReference type="Proteomes" id="UP000261905">
    <property type="component" value="Unassembled WGS sequence"/>
</dbReference>
<proteinExistence type="predicted"/>
<reference evidence="2 3" key="1">
    <citation type="submission" date="2018-08" db="EMBL/GenBank/DDBJ databases">
        <title>Paenibacillus sp. M4BSY-1, whole genome shotgun sequence.</title>
        <authorList>
            <person name="Tuo L."/>
        </authorList>
    </citation>
    <scope>NUCLEOTIDE SEQUENCE [LARGE SCALE GENOMIC DNA]</scope>
    <source>
        <strain evidence="2 3">M4BSY-1</strain>
    </source>
</reference>
<dbReference type="RefSeq" id="WP_116048246.1">
    <property type="nucleotide sequence ID" value="NZ_QUBQ01000004.1"/>
</dbReference>
<evidence type="ECO:0000256" key="1">
    <source>
        <dbReference type="SAM" id="Phobius"/>
    </source>
</evidence>
<evidence type="ECO:0000313" key="2">
    <source>
        <dbReference type="EMBL" id="REK71912.1"/>
    </source>
</evidence>
<keyword evidence="3" id="KW-1185">Reference proteome</keyword>
<keyword evidence="1" id="KW-1133">Transmembrane helix</keyword>
<keyword evidence="1" id="KW-0812">Transmembrane</keyword>
<feature type="transmembrane region" description="Helical" evidence="1">
    <location>
        <begin position="97"/>
        <end position="117"/>
    </location>
</feature>
<accession>A0A371P7L3</accession>
<gene>
    <name evidence="2" type="ORF">DX130_19595</name>
</gene>
<protein>
    <submittedName>
        <fullName evidence="2">DUF2306 domain-containing protein</fullName>
    </submittedName>
</protein>
<comment type="caution">
    <text evidence="2">The sequence shown here is derived from an EMBL/GenBank/DDBJ whole genome shotgun (WGS) entry which is preliminary data.</text>
</comment>
<feature type="transmembrane region" description="Helical" evidence="1">
    <location>
        <begin position="6"/>
        <end position="26"/>
    </location>
</feature>